<reference evidence="1 2" key="1">
    <citation type="submission" date="2020-08" db="EMBL/GenBank/DDBJ databases">
        <title>Genome sequencing of Purple Non-Sulfur Bacteria from various extreme environments.</title>
        <authorList>
            <person name="Mayer M."/>
        </authorList>
    </citation>
    <scope>NUCLEOTIDE SEQUENCE [LARGE SCALE GENOMIC DNA]</scope>
    <source>
        <strain evidence="1 2">JA131</strain>
    </source>
</reference>
<dbReference type="AlphaFoldDB" id="A0A7W6W8N2"/>
<evidence type="ECO:0000313" key="1">
    <source>
        <dbReference type="EMBL" id="MBB4265190.1"/>
    </source>
</evidence>
<organism evidence="1 2">
    <name type="scientific">Roseospira visakhapatnamensis</name>
    <dbReference type="NCBI Taxonomy" id="390880"/>
    <lineage>
        <taxon>Bacteria</taxon>
        <taxon>Pseudomonadati</taxon>
        <taxon>Pseudomonadota</taxon>
        <taxon>Alphaproteobacteria</taxon>
        <taxon>Rhodospirillales</taxon>
        <taxon>Rhodospirillaceae</taxon>
        <taxon>Roseospira</taxon>
    </lineage>
</organism>
<keyword evidence="2" id="KW-1185">Reference proteome</keyword>
<dbReference type="Proteomes" id="UP000554286">
    <property type="component" value="Unassembled WGS sequence"/>
</dbReference>
<protein>
    <submittedName>
        <fullName evidence="1">Uncharacterized protein</fullName>
    </submittedName>
</protein>
<name>A0A7W6W8N2_9PROT</name>
<dbReference type="EMBL" id="JACIGK010000004">
    <property type="protein sequence ID" value="MBB4265190.1"/>
    <property type="molecule type" value="Genomic_DNA"/>
</dbReference>
<gene>
    <name evidence="1" type="ORF">GGD89_000805</name>
</gene>
<dbReference type="RefSeq" id="WP_184042812.1">
    <property type="nucleotide sequence ID" value="NZ_JACIGK010000004.1"/>
</dbReference>
<proteinExistence type="predicted"/>
<comment type="caution">
    <text evidence="1">The sequence shown here is derived from an EMBL/GenBank/DDBJ whole genome shotgun (WGS) entry which is preliminary data.</text>
</comment>
<evidence type="ECO:0000313" key="2">
    <source>
        <dbReference type="Proteomes" id="UP000554286"/>
    </source>
</evidence>
<sequence>MDAPAGRLAMWESDTALTALYDYPDTVAALCTHSQTTRGGAGSGSHTFEPRGTKVILLRRWYSGNEYDRFRWTRTGGDLPGYGTWAKRRDGANNPTSDDSQADFVYACDGLQRTGSNNNRTLYVRYIRV</sequence>
<accession>A0A7W6W8N2</accession>